<dbReference type="PANTHER" id="PTHR43540:SF1">
    <property type="entry name" value="ISOCHORISMATASE HYDROLASE"/>
    <property type="match status" value="1"/>
</dbReference>
<dbReference type="EC" id="3.-.-.-" evidence="3"/>
<organism evidence="3 4">
    <name type="scientific">Paracoccus aurantius</name>
    <dbReference type="NCBI Taxonomy" id="3073814"/>
    <lineage>
        <taxon>Bacteria</taxon>
        <taxon>Pseudomonadati</taxon>
        <taxon>Pseudomonadota</taxon>
        <taxon>Alphaproteobacteria</taxon>
        <taxon>Rhodobacterales</taxon>
        <taxon>Paracoccaceae</taxon>
        <taxon>Paracoccus</taxon>
    </lineage>
</organism>
<reference evidence="4" key="1">
    <citation type="submission" date="2023-07" db="EMBL/GenBank/DDBJ databases">
        <title>Paracoccus sp. MBLB3053 whole genome sequence.</title>
        <authorList>
            <person name="Hwang C.Y."/>
            <person name="Cho E.-S."/>
            <person name="Seo M.-J."/>
        </authorList>
    </citation>
    <scope>NUCLEOTIDE SEQUENCE [LARGE SCALE GENOMIC DNA]</scope>
    <source>
        <strain evidence="4">MBLB3053</strain>
    </source>
</reference>
<keyword evidence="4" id="KW-1185">Reference proteome</keyword>
<gene>
    <name evidence="3" type="ORF">RGQ15_14690</name>
</gene>
<evidence type="ECO:0000256" key="1">
    <source>
        <dbReference type="ARBA" id="ARBA00022801"/>
    </source>
</evidence>
<dbReference type="InterPro" id="IPR036380">
    <property type="entry name" value="Isochorismatase-like_sf"/>
</dbReference>
<dbReference type="PANTHER" id="PTHR43540">
    <property type="entry name" value="PEROXYUREIDOACRYLATE/UREIDOACRYLATE AMIDOHYDROLASE-RELATED"/>
    <property type="match status" value="1"/>
</dbReference>
<comment type="caution">
    <text evidence="3">The sequence shown here is derived from an EMBL/GenBank/DDBJ whole genome shotgun (WGS) entry which is preliminary data.</text>
</comment>
<protein>
    <submittedName>
        <fullName evidence="3">Cysteine hydrolase family protein</fullName>
        <ecNumber evidence="3">3.-.-.-</ecNumber>
    </submittedName>
</protein>
<keyword evidence="1 3" id="KW-0378">Hydrolase</keyword>
<accession>A0ABU2HWB5</accession>
<dbReference type="InterPro" id="IPR000868">
    <property type="entry name" value="Isochorismatase-like_dom"/>
</dbReference>
<dbReference type="InterPro" id="IPR050272">
    <property type="entry name" value="Isochorismatase-like_hydrls"/>
</dbReference>
<dbReference type="SUPFAM" id="SSF52499">
    <property type="entry name" value="Isochorismatase-like hydrolases"/>
    <property type="match status" value="1"/>
</dbReference>
<sequence>MPKKALIVIDIQNDYFPDGDWPLAGVEEAAANAARLIAAARKAGDLVVHIQHEFESPDAPFFRPGSEGAAIHPLVAPAKDEHVVLKHQINSYLDTDLRAHLDQNGVSELVICGNMSHMCVDAATRASADFGYPVVLIHDACASRDLEFNGTRVPAAMAHAAFMSALSFAYAKALSTAEYLGQAAKAA</sequence>
<dbReference type="CDD" id="cd01014">
    <property type="entry name" value="nicotinamidase_related"/>
    <property type="match status" value="1"/>
</dbReference>
<name>A0ABU2HWB5_9RHOB</name>
<dbReference type="Pfam" id="PF00857">
    <property type="entry name" value="Isochorismatase"/>
    <property type="match status" value="1"/>
</dbReference>
<evidence type="ECO:0000313" key="4">
    <source>
        <dbReference type="Proteomes" id="UP001269144"/>
    </source>
</evidence>
<dbReference type="RefSeq" id="WP_311161228.1">
    <property type="nucleotide sequence ID" value="NZ_JAVQLW010000002.1"/>
</dbReference>
<dbReference type="Gene3D" id="3.40.50.850">
    <property type="entry name" value="Isochorismatase-like"/>
    <property type="match status" value="1"/>
</dbReference>
<evidence type="ECO:0000313" key="3">
    <source>
        <dbReference type="EMBL" id="MDS9468810.1"/>
    </source>
</evidence>
<dbReference type="Proteomes" id="UP001269144">
    <property type="component" value="Unassembled WGS sequence"/>
</dbReference>
<feature type="domain" description="Isochorismatase-like" evidence="2">
    <location>
        <begin position="5"/>
        <end position="148"/>
    </location>
</feature>
<dbReference type="GO" id="GO:0016787">
    <property type="term" value="F:hydrolase activity"/>
    <property type="evidence" value="ECO:0007669"/>
    <property type="project" value="UniProtKB-KW"/>
</dbReference>
<dbReference type="EMBL" id="JAVQLW010000002">
    <property type="protein sequence ID" value="MDS9468810.1"/>
    <property type="molecule type" value="Genomic_DNA"/>
</dbReference>
<evidence type="ECO:0000259" key="2">
    <source>
        <dbReference type="Pfam" id="PF00857"/>
    </source>
</evidence>
<proteinExistence type="predicted"/>